<dbReference type="EMBL" id="QMIF01000004">
    <property type="protein sequence ID" value="TVM34653.1"/>
    <property type="molecule type" value="Genomic_DNA"/>
</dbReference>
<dbReference type="PANTHER" id="PTHR33133">
    <property type="entry name" value="OS08G0107100 PROTEIN-RELATED"/>
    <property type="match status" value="1"/>
</dbReference>
<keyword evidence="1" id="KW-0812">Transmembrane</keyword>
<feature type="transmembrane region" description="Helical" evidence="1">
    <location>
        <begin position="223"/>
        <end position="244"/>
    </location>
</feature>
<feature type="transmembrane region" description="Helical" evidence="1">
    <location>
        <begin position="250"/>
        <end position="273"/>
    </location>
</feature>
<name>A0A6P1ZKR3_9BACT</name>
<accession>A0A6P1ZKR3</accession>
<comment type="caution">
    <text evidence="2">The sequence shown here is derived from an EMBL/GenBank/DDBJ whole genome shotgun (WGS) entry which is preliminary data.</text>
</comment>
<feature type="transmembrane region" description="Helical" evidence="1">
    <location>
        <begin position="134"/>
        <end position="155"/>
    </location>
</feature>
<keyword evidence="1" id="KW-1133">Transmembrane helix</keyword>
<evidence type="ECO:0000256" key="1">
    <source>
        <dbReference type="SAM" id="Phobius"/>
    </source>
</evidence>
<evidence type="ECO:0000313" key="3">
    <source>
        <dbReference type="Proteomes" id="UP000434052"/>
    </source>
</evidence>
<evidence type="ECO:0008006" key="4">
    <source>
        <dbReference type="Google" id="ProtNLM"/>
    </source>
</evidence>
<reference evidence="2 3" key="1">
    <citation type="submission" date="2018-06" db="EMBL/GenBank/DDBJ databases">
        <title>Complete genome of Desulfovibrio marinus P48SEP.</title>
        <authorList>
            <person name="Crispim J.S."/>
            <person name="Vidigal P.M.P."/>
            <person name="Silva L.C.F."/>
            <person name="Araujo L.C."/>
            <person name="Laguardia C.N."/>
            <person name="Dias R.S."/>
            <person name="Sousa M.P."/>
            <person name="Paula S.O."/>
            <person name="Silva C."/>
        </authorList>
    </citation>
    <scope>NUCLEOTIDE SEQUENCE [LARGE SCALE GENOMIC DNA]</scope>
    <source>
        <strain evidence="2 3">P48SEP</strain>
    </source>
</reference>
<feature type="transmembrane region" description="Helical" evidence="1">
    <location>
        <begin position="108"/>
        <end position="128"/>
    </location>
</feature>
<feature type="transmembrane region" description="Helical" evidence="1">
    <location>
        <begin position="167"/>
        <end position="186"/>
    </location>
</feature>
<feature type="transmembrane region" description="Helical" evidence="1">
    <location>
        <begin position="31"/>
        <end position="58"/>
    </location>
</feature>
<feature type="transmembrane region" description="Helical" evidence="1">
    <location>
        <begin position="192"/>
        <end position="211"/>
    </location>
</feature>
<dbReference type="PANTHER" id="PTHR33133:SF1">
    <property type="entry name" value="EXPRESSED PROTEIN-RELATED"/>
    <property type="match status" value="1"/>
</dbReference>
<feature type="transmembrane region" description="Helical" evidence="1">
    <location>
        <begin position="78"/>
        <end position="101"/>
    </location>
</feature>
<sequence>MGTMRYRIGAMHIGQILDTAFEVFRDHHKSLLAITVVVFGPYLILYFGSAFSGVWPVFKIISAYKAEAWRQYLEYSRAYGIGVAAFILLQMVFDTFVGGALALATASLYLNNPVSVSASILFMLSRWWPLFKTFLIMSPLYILSSLNLLIIKIIFDALGRNLSYPGILFIFIIVVGVMLTLVLPFIFGKVSLVLNVVIFEELSGWKAIIRGMSLMKGSLVQGIILHISNFVFVLVAGGVVQFIPFDYLQFTFNIVINIVINVFFIVASVILYFSARSKRENFDIEYMAQYATA</sequence>
<dbReference type="AlphaFoldDB" id="A0A6P1ZKR3"/>
<keyword evidence="1" id="KW-0472">Membrane</keyword>
<organism evidence="2 3">
    <name type="scientific">Oceanidesulfovibrio marinus</name>
    <dbReference type="NCBI Taxonomy" id="370038"/>
    <lineage>
        <taxon>Bacteria</taxon>
        <taxon>Pseudomonadati</taxon>
        <taxon>Thermodesulfobacteriota</taxon>
        <taxon>Desulfovibrionia</taxon>
        <taxon>Desulfovibrionales</taxon>
        <taxon>Desulfovibrionaceae</taxon>
        <taxon>Oceanidesulfovibrio</taxon>
    </lineage>
</organism>
<protein>
    <recommendedName>
        <fullName evidence="4">Membrane domain of glycerophosphoryl diester phosphodiesterase</fullName>
    </recommendedName>
</protein>
<dbReference type="Proteomes" id="UP000434052">
    <property type="component" value="Unassembled WGS sequence"/>
</dbReference>
<gene>
    <name evidence="2" type="ORF">DQK91_08770</name>
</gene>
<evidence type="ECO:0000313" key="2">
    <source>
        <dbReference type="EMBL" id="TVM34653.1"/>
    </source>
</evidence>
<proteinExistence type="predicted"/>